<evidence type="ECO:0000256" key="2">
    <source>
        <dbReference type="ARBA" id="ARBA00038358"/>
    </source>
</evidence>
<dbReference type="EMBL" id="JBHTKZ010000002">
    <property type="protein sequence ID" value="MFD1180191.1"/>
    <property type="molecule type" value="Genomic_DNA"/>
</dbReference>
<dbReference type="Pfam" id="PF07470">
    <property type="entry name" value="Glyco_hydro_88"/>
    <property type="match status" value="1"/>
</dbReference>
<dbReference type="Gene3D" id="1.50.10.10">
    <property type="match status" value="1"/>
</dbReference>
<dbReference type="RefSeq" id="WP_240267358.1">
    <property type="nucleotide sequence ID" value="NZ_JAKSXN010000001.1"/>
</dbReference>
<protein>
    <submittedName>
        <fullName evidence="3">Glycoside hydrolase family 88 protein</fullName>
    </submittedName>
</protein>
<evidence type="ECO:0000256" key="1">
    <source>
        <dbReference type="ARBA" id="ARBA00022801"/>
    </source>
</evidence>
<dbReference type="GO" id="GO:0016787">
    <property type="term" value="F:hydrolase activity"/>
    <property type="evidence" value="ECO:0007669"/>
    <property type="project" value="UniProtKB-KW"/>
</dbReference>
<dbReference type="Proteomes" id="UP001597211">
    <property type="component" value="Unassembled WGS sequence"/>
</dbReference>
<keyword evidence="4" id="KW-1185">Reference proteome</keyword>
<dbReference type="InterPro" id="IPR012341">
    <property type="entry name" value="6hp_glycosidase-like_sf"/>
</dbReference>
<evidence type="ECO:0000313" key="4">
    <source>
        <dbReference type="Proteomes" id="UP001597211"/>
    </source>
</evidence>
<dbReference type="InterPro" id="IPR008928">
    <property type="entry name" value="6-hairpin_glycosidase_sf"/>
</dbReference>
<keyword evidence="1 3" id="KW-0378">Hydrolase</keyword>
<name>A0ABW3S8A4_9BACL</name>
<accession>A0ABW3S8A4</accession>
<dbReference type="PANTHER" id="PTHR36845:SF1">
    <property type="entry name" value="HYDROLASE, PUTATIVE (AFU_ORTHOLOGUE AFUA_7G05090)-RELATED"/>
    <property type="match status" value="1"/>
</dbReference>
<evidence type="ECO:0000313" key="3">
    <source>
        <dbReference type="EMBL" id="MFD1180191.1"/>
    </source>
</evidence>
<reference evidence="4" key="1">
    <citation type="journal article" date="2019" name="Int. J. Syst. Evol. Microbiol.">
        <title>The Global Catalogue of Microorganisms (GCM) 10K type strain sequencing project: providing services to taxonomists for standard genome sequencing and annotation.</title>
        <authorList>
            <consortium name="The Broad Institute Genomics Platform"/>
            <consortium name="The Broad Institute Genome Sequencing Center for Infectious Disease"/>
            <person name="Wu L."/>
            <person name="Ma J."/>
        </authorList>
    </citation>
    <scope>NUCLEOTIDE SEQUENCE [LARGE SCALE GENOMIC DNA]</scope>
    <source>
        <strain evidence="4">CCUG 48216</strain>
    </source>
</reference>
<dbReference type="InterPro" id="IPR010905">
    <property type="entry name" value="Glyco_hydro_88"/>
</dbReference>
<sequence>MTTTIESIGLEIWPRLEAKMSRMREALGDKCPHVAGADGIYDDTRLDWWTAGFWPGMLWLMYEMTGEDRWREAAWPWDERLFELFLQENAFDHDVGFHFLPTAVFKYKLTGDKNALRRGLFAANFLAGRFNPRGSYLRAWNGNDKAGWSIIDTMMNVSLLFWASQESGDPRFAHIAKAHADMVVKQFVRADGSTHHIVAFDPESGERVEALGGQGAGPDSAWSRGNAWALYGLANTYRYTGDSAYLSAAQRVANFFVASLPEDGVPPWDFRATPEAGDDGIPRDTSAGAIAASGLLELADLLEDPVGRPYRTAAERMLRSLAAKYATWDDPGHEAILVQGTGHKPANQNVNVSLIYGDYFFVEAFAKLRGWNRRIF</sequence>
<dbReference type="SUPFAM" id="SSF48208">
    <property type="entry name" value="Six-hairpin glycosidases"/>
    <property type="match status" value="1"/>
</dbReference>
<proteinExistence type="inferred from homology"/>
<gene>
    <name evidence="3" type="ORF">ACFQ2Z_02355</name>
</gene>
<comment type="similarity">
    <text evidence="2">Belongs to the glycosyl hydrolase 88 family.</text>
</comment>
<comment type="caution">
    <text evidence="3">The sequence shown here is derived from an EMBL/GenBank/DDBJ whole genome shotgun (WGS) entry which is preliminary data.</text>
</comment>
<dbReference type="InterPro" id="IPR052369">
    <property type="entry name" value="UG_Glycosaminoglycan_Hydrolase"/>
</dbReference>
<dbReference type="PANTHER" id="PTHR36845">
    <property type="entry name" value="HYDROLASE, PUTATIVE (AFU_ORTHOLOGUE AFUA_7G05090)-RELATED"/>
    <property type="match status" value="1"/>
</dbReference>
<organism evidence="3 4">
    <name type="scientific">Paenibacillus timonensis</name>
    <dbReference type="NCBI Taxonomy" id="225915"/>
    <lineage>
        <taxon>Bacteria</taxon>
        <taxon>Bacillati</taxon>
        <taxon>Bacillota</taxon>
        <taxon>Bacilli</taxon>
        <taxon>Bacillales</taxon>
        <taxon>Paenibacillaceae</taxon>
        <taxon>Paenibacillus</taxon>
    </lineage>
</organism>